<dbReference type="AlphaFoldDB" id="A0A3C1KJN0"/>
<reference evidence="1 2" key="1">
    <citation type="journal article" date="2018" name="Nat. Biotechnol.">
        <title>A standardized bacterial taxonomy based on genome phylogeny substantially revises the tree of life.</title>
        <authorList>
            <person name="Parks D.H."/>
            <person name="Chuvochina M."/>
            <person name="Waite D.W."/>
            <person name="Rinke C."/>
            <person name="Skarshewski A."/>
            <person name="Chaumeil P.A."/>
            <person name="Hugenholtz P."/>
        </authorList>
    </citation>
    <scope>NUCLEOTIDE SEQUENCE [LARGE SCALE GENOMIC DNA]</scope>
    <source>
        <strain evidence="1">UBA9158</strain>
    </source>
</reference>
<dbReference type="Proteomes" id="UP000259273">
    <property type="component" value="Unassembled WGS sequence"/>
</dbReference>
<dbReference type="InterPro" id="IPR042099">
    <property type="entry name" value="ANL_N_sf"/>
</dbReference>
<gene>
    <name evidence="1" type="ORF">DCP75_04080</name>
</gene>
<proteinExistence type="predicted"/>
<name>A0A3C1KJN0_9GAMM</name>
<organism evidence="1 2">
    <name type="scientific">Haliea salexigens</name>
    <dbReference type="NCBI Taxonomy" id="287487"/>
    <lineage>
        <taxon>Bacteria</taxon>
        <taxon>Pseudomonadati</taxon>
        <taxon>Pseudomonadota</taxon>
        <taxon>Gammaproteobacteria</taxon>
        <taxon>Cellvibrionales</taxon>
        <taxon>Halieaceae</taxon>
        <taxon>Haliea</taxon>
    </lineage>
</organism>
<dbReference type="SUPFAM" id="SSF56801">
    <property type="entry name" value="Acetyl-CoA synthetase-like"/>
    <property type="match status" value="1"/>
</dbReference>
<dbReference type="Gene3D" id="3.40.50.12780">
    <property type="entry name" value="N-terminal domain of ligase-like"/>
    <property type="match status" value="1"/>
</dbReference>
<evidence type="ECO:0000313" key="2">
    <source>
        <dbReference type="Proteomes" id="UP000259273"/>
    </source>
</evidence>
<evidence type="ECO:0000313" key="1">
    <source>
        <dbReference type="EMBL" id="HAN26892.1"/>
    </source>
</evidence>
<feature type="non-terminal residue" evidence="1">
    <location>
        <position position="1"/>
    </location>
</feature>
<accession>A0A3C1KJN0</accession>
<protein>
    <submittedName>
        <fullName evidence="1">AMP-binding protein</fullName>
    </submittedName>
</protein>
<comment type="caution">
    <text evidence="1">The sequence shown here is derived from an EMBL/GenBank/DDBJ whole genome shotgun (WGS) entry which is preliminary data.</text>
</comment>
<sequence>FAIVGIALAPLMHGACWWYACIQLLSGNALVLNPAHHLVAEDVWDIVERERVNSLTIVGDAMAVPLLDALRAHPGRWDLSSVFAVGSGGAVFSASKQ</sequence>
<dbReference type="EMBL" id="DMND01000065">
    <property type="protein sequence ID" value="HAN26892.1"/>
    <property type="molecule type" value="Genomic_DNA"/>
</dbReference>
<feature type="non-terminal residue" evidence="1">
    <location>
        <position position="97"/>
    </location>
</feature>